<dbReference type="Pfam" id="PF07681">
    <property type="entry name" value="DoxX"/>
    <property type="match status" value="1"/>
</dbReference>
<keyword evidence="6 7" id="KW-0472">Membrane</keyword>
<evidence type="ECO:0000256" key="4">
    <source>
        <dbReference type="ARBA" id="ARBA00022692"/>
    </source>
</evidence>
<protein>
    <submittedName>
        <fullName evidence="8">DoxX family protein</fullName>
    </submittedName>
</protein>
<sequence length="135" mass="14388">MVRKDELGLTLLRLSLGITFLIHGLDKFQSGIAGTATFFESLGLPGFAAYVVALVELLGGIAMILGLGTRVVAGLFAIIMAVAIFKVKLAIGFLGNGQMAGYELDLILLVISVYLALKNKTSWALDNILFQTKKA</sequence>
<keyword evidence="5 7" id="KW-1133">Transmembrane helix</keyword>
<organism evidence="8 9">
    <name type="scientific">Paenibacillus woosongensis</name>
    <dbReference type="NCBI Taxonomy" id="307580"/>
    <lineage>
        <taxon>Bacteria</taxon>
        <taxon>Bacillati</taxon>
        <taxon>Bacillota</taxon>
        <taxon>Bacilli</taxon>
        <taxon>Bacillales</taxon>
        <taxon>Paenibacillaceae</taxon>
        <taxon>Paenibacillus</taxon>
    </lineage>
</organism>
<gene>
    <name evidence="8" type="ORF">QNH46_11945</name>
</gene>
<name>A0AA95I8L8_9BACL</name>
<dbReference type="Proteomes" id="UP001177943">
    <property type="component" value="Chromosome"/>
</dbReference>
<feature type="transmembrane region" description="Helical" evidence="7">
    <location>
        <begin position="72"/>
        <end position="94"/>
    </location>
</feature>
<dbReference type="KEGG" id="pwn:QNH46_11945"/>
<comment type="subcellular location">
    <subcellularLocation>
        <location evidence="1">Cell membrane</location>
        <topology evidence="1">Multi-pass membrane protein</topology>
    </subcellularLocation>
</comment>
<dbReference type="EMBL" id="CP126084">
    <property type="protein sequence ID" value="WHX51301.1"/>
    <property type="molecule type" value="Genomic_DNA"/>
</dbReference>
<feature type="transmembrane region" description="Helical" evidence="7">
    <location>
        <begin position="100"/>
        <end position="117"/>
    </location>
</feature>
<dbReference type="PANTHER" id="PTHR33452">
    <property type="entry name" value="OXIDOREDUCTASE CATD-RELATED"/>
    <property type="match status" value="1"/>
</dbReference>
<comment type="similarity">
    <text evidence="2">Belongs to the DoxX family.</text>
</comment>
<accession>A0AA95I8L8</accession>
<evidence type="ECO:0000256" key="6">
    <source>
        <dbReference type="ARBA" id="ARBA00023136"/>
    </source>
</evidence>
<dbReference type="InterPro" id="IPR032808">
    <property type="entry name" value="DoxX"/>
</dbReference>
<evidence type="ECO:0000313" key="9">
    <source>
        <dbReference type="Proteomes" id="UP001177943"/>
    </source>
</evidence>
<evidence type="ECO:0000256" key="3">
    <source>
        <dbReference type="ARBA" id="ARBA00022475"/>
    </source>
</evidence>
<feature type="transmembrane region" description="Helical" evidence="7">
    <location>
        <begin position="45"/>
        <end position="65"/>
    </location>
</feature>
<evidence type="ECO:0000256" key="2">
    <source>
        <dbReference type="ARBA" id="ARBA00006679"/>
    </source>
</evidence>
<keyword evidence="4 7" id="KW-0812">Transmembrane</keyword>
<dbReference type="PANTHER" id="PTHR33452:SF1">
    <property type="entry name" value="INNER MEMBRANE PROTEIN YPHA-RELATED"/>
    <property type="match status" value="1"/>
</dbReference>
<dbReference type="AlphaFoldDB" id="A0AA95I8L8"/>
<dbReference type="InterPro" id="IPR051907">
    <property type="entry name" value="DoxX-like_oxidoreductase"/>
</dbReference>
<proteinExistence type="inferred from homology"/>
<evidence type="ECO:0000256" key="1">
    <source>
        <dbReference type="ARBA" id="ARBA00004651"/>
    </source>
</evidence>
<evidence type="ECO:0000313" key="8">
    <source>
        <dbReference type="EMBL" id="WHX51301.1"/>
    </source>
</evidence>
<reference evidence="8" key="1">
    <citation type="submission" date="2023-05" db="EMBL/GenBank/DDBJ databases">
        <title>Comparative genomics of Bacillaceae isolates and their secondary metabolite potential.</title>
        <authorList>
            <person name="Song L."/>
            <person name="Nielsen L.J."/>
            <person name="Mohite O."/>
            <person name="Xu X."/>
            <person name="Weber T."/>
            <person name="Kovacs A.T."/>
        </authorList>
    </citation>
    <scope>NUCLEOTIDE SEQUENCE</scope>
    <source>
        <strain evidence="8">B2_4</strain>
    </source>
</reference>
<evidence type="ECO:0000256" key="5">
    <source>
        <dbReference type="ARBA" id="ARBA00022989"/>
    </source>
</evidence>
<feature type="transmembrane region" description="Helical" evidence="7">
    <location>
        <begin position="7"/>
        <end position="25"/>
    </location>
</feature>
<dbReference type="RefSeq" id="WP_283928271.1">
    <property type="nucleotide sequence ID" value="NZ_CP126084.1"/>
</dbReference>
<keyword evidence="3" id="KW-1003">Cell membrane</keyword>
<evidence type="ECO:0000256" key="7">
    <source>
        <dbReference type="SAM" id="Phobius"/>
    </source>
</evidence>
<dbReference type="GO" id="GO:0005886">
    <property type="term" value="C:plasma membrane"/>
    <property type="evidence" value="ECO:0007669"/>
    <property type="project" value="UniProtKB-SubCell"/>
</dbReference>